<evidence type="ECO:0000256" key="6">
    <source>
        <dbReference type="ARBA" id="ARBA00022454"/>
    </source>
</evidence>
<evidence type="ECO:0000256" key="10">
    <source>
        <dbReference type="ARBA" id="ARBA00023242"/>
    </source>
</evidence>
<accession>A0A8H4BPE0</accession>
<feature type="region of interest" description="Disordered" evidence="13">
    <location>
        <begin position="1"/>
        <end position="27"/>
    </location>
</feature>
<feature type="compositionally biased region" description="Basic and acidic residues" evidence="13">
    <location>
        <begin position="8"/>
        <end position="27"/>
    </location>
</feature>
<comment type="similarity">
    <text evidence="4">Belongs to the DASH complex SPC19 family.</text>
</comment>
<evidence type="ECO:0000313" key="15">
    <source>
        <dbReference type="Proteomes" id="UP000469890"/>
    </source>
</evidence>
<proteinExistence type="inferred from homology"/>
<evidence type="ECO:0000256" key="13">
    <source>
        <dbReference type="SAM" id="MobiDB-lite"/>
    </source>
</evidence>
<sequence>MSNYPKRPKTDQNDTFKRPHSSVEDLRASTQSLSNILEILDTSIKRLDQETAEFSRQTQLSLFDRPYELVTENDISIAQAKYGDMIDAELSVLIQDADKVIQELGQEEQDLIAKTAEKQKEVDELIQLIEITQAENAAKKSSSTAKPKQAHSSLTPQQTQELRKLENEKARLDQLLAYEDRRLAEKTATLIDLQKKNLETEKRLESEKKPTPGEYSEYEQGLLKQIDYYTNKIRQKKEEEEVAKQRLQQEHEQAQAQAQAQTDTEADQDQDQQDIGNVPPLDAAARYRELLDMIEKLQKAMGEPDFRASEKAIQECEAGLQQCYNDIQQEMAQRKAQQPSQIERLKRLFQVIIPDQTFARTAGRIVELLYVSDDTKLPLQVLQKEFPEASQSRHKFKNVVYWLVSTHIADYDGTHIIL</sequence>
<keyword evidence="7" id="KW-0963">Cytoplasm</keyword>
<organism evidence="14 15">
    <name type="scientific">Mucor circinelloides f. lusitanicus</name>
    <name type="common">Mucor racemosus var. lusitanicus</name>
    <dbReference type="NCBI Taxonomy" id="29924"/>
    <lineage>
        <taxon>Eukaryota</taxon>
        <taxon>Fungi</taxon>
        <taxon>Fungi incertae sedis</taxon>
        <taxon>Mucoromycota</taxon>
        <taxon>Mucoromycotina</taxon>
        <taxon>Mucoromycetes</taxon>
        <taxon>Mucorales</taxon>
        <taxon>Mucorineae</taxon>
        <taxon>Mucoraceae</taxon>
        <taxon>Mucor</taxon>
    </lineage>
</organism>
<dbReference type="GO" id="GO:0005876">
    <property type="term" value="C:spindle microtubule"/>
    <property type="evidence" value="ECO:0007669"/>
    <property type="project" value="InterPro"/>
</dbReference>
<dbReference type="Pfam" id="PF08287">
    <property type="entry name" value="DASH_Spc19"/>
    <property type="match status" value="1"/>
</dbReference>
<evidence type="ECO:0000313" key="14">
    <source>
        <dbReference type="EMBL" id="KAF1805943.1"/>
    </source>
</evidence>
<evidence type="ECO:0000256" key="11">
    <source>
        <dbReference type="ARBA" id="ARBA00023328"/>
    </source>
</evidence>
<comment type="caution">
    <text evidence="14">The sequence shown here is derived from an EMBL/GenBank/DDBJ whole genome shotgun (WGS) entry which is preliminary data.</text>
</comment>
<dbReference type="GO" id="GO:0042729">
    <property type="term" value="C:DASH complex"/>
    <property type="evidence" value="ECO:0007669"/>
    <property type="project" value="InterPro"/>
</dbReference>
<dbReference type="PANTHER" id="PTHR28262:SF1">
    <property type="entry name" value="DASH COMPLEX SUBUNIT SPC19"/>
    <property type="match status" value="1"/>
</dbReference>
<dbReference type="AlphaFoldDB" id="A0A8H4BPE0"/>
<keyword evidence="9" id="KW-0206">Cytoskeleton</keyword>
<feature type="compositionally biased region" description="Low complexity" evidence="13">
    <location>
        <begin position="254"/>
        <end position="263"/>
    </location>
</feature>
<evidence type="ECO:0000256" key="1">
    <source>
        <dbReference type="ARBA" id="ARBA00004123"/>
    </source>
</evidence>
<evidence type="ECO:0000256" key="5">
    <source>
        <dbReference type="ARBA" id="ARBA00016329"/>
    </source>
</evidence>
<comment type="subcellular location">
    <subcellularLocation>
        <location evidence="3">Chromosome</location>
        <location evidence="3">Centromere</location>
        <location evidence="3">Kinetochore</location>
    </subcellularLocation>
    <subcellularLocation>
        <location evidence="2">Cytoplasm</location>
        <location evidence="2">Cytoskeleton</location>
        <location evidence="2">Spindle</location>
    </subcellularLocation>
    <subcellularLocation>
        <location evidence="1">Nucleus</location>
    </subcellularLocation>
</comment>
<evidence type="ECO:0000256" key="3">
    <source>
        <dbReference type="ARBA" id="ARBA00004629"/>
    </source>
</evidence>
<evidence type="ECO:0000256" key="8">
    <source>
        <dbReference type="ARBA" id="ARBA00022838"/>
    </source>
</evidence>
<feature type="non-terminal residue" evidence="14">
    <location>
        <position position="418"/>
    </location>
</feature>
<dbReference type="PANTHER" id="PTHR28262">
    <property type="entry name" value="DASH COMPLEX SUBUNIT SPC19"/>
    <property type="match status" value="1"/>
</dbReference>
<evidence type="ECO:0000256" key="2">
    <source>
        <dbReference type="ARBA" id="ARBA00004186"/>
    </source>
</evidence>
<keyword evidence="6" id="KW-0158">Chromosome</keyword>
<dbReference type="InterPro" id="IPR013251">
    <property type="entry name" value="DASH_Spc19"/>
</dbReference>
<feature type="compositionally biased region" description="Polar residues" evidence="13">
    <location>
        <begin position="150"/>
        <end position="160"/>
    </location>
</feature>
<evidence type="ECO:0000256" key="4">
    <source>
        <dbReference type="ARBA" id="ARBA00008952"/>
    </source>
</evidence>
<protein>
    <recommendedName>
        <fullName evidence="5">DASH complex subunit SPC19</fullName>
    </recommendedName>
    <alternativeName>
        <fullName evidence="12">Outer kinetochore protein SPC19</fullName>
    </alternativeName>
</protein>
<keyword evidence="10" id="KW-0539">Nucleus</keyword>
<gene>
    <name evidence="14" type="ORF">FB192DRAFT_1456093</name>
</gene>
<keyword evidence="11" id="KW-0137">Centromere</keyword>
<keyword evidence="8" id="KW-0995">Kinetochore</keyword>
<evidence type="ECO:0000256" key="9">
    <source>
        <dbReference type="ARBA" id="ARBA00023212"/>
    </source>
</evidence>
<dbReference type="EMBL" id="JAAECE010000002">
    <property type="protein sequence ID" value="KAF1805943.1"/>
    <property type="molecule type" value="Genomic_DNA"/>
</dbReference>
<evidence type="ECO:0000256" key="12">
    <source>
        <dbReference type="ARBA" id="ARBA00032583"/>
    </source>
</evidence>
<dbReference type="Proteomes" id="UP000469890">
    <property type="component" value="Unassembled WGS sequence"/>
</dbReference>
<feature type="region of interest" description="Disordered" evidence="13">
    <location>
        <begin position="240"/>
        <end position="279"/>
    </location>
</feature>
<feature type="compositionally biased region" description="Basic and acidic residues" evidence="13">
    <location>
        <begin position="240"/>
        <end position="253"/>
    </location>
</feature>
<dbReference type="GO" id="GO:0008608">
    <property type="term" value="P:attachment of spindle microtubules to kinetochore"/>
    <property type="evidence" value="ECO:0007669"/>
    <property type="project" value="InterPro"/>
</dbReference>
<name>A0A8H4BPE0_MUCCL</name>
<reference evidence="14 15" key="1">
    <citation type="submission" date="2019-09" db="EMBL/GenBank/DDBJ databases">
        <authorList>
            <consortium name="DOE Joint Genome Institute"/>
            <person name="Mondo S.J."/>
            <person name="Navarro-Mendoza M.I."/>
            <person name="Perez-Arques C."/>
            <person name="Panchal S."/>
            <person name="Nicolas F.E."/>
            <person name="Ganguly P."/>
            <person name="Pangilinan J."/>
            <person name="Grigoriev I."/>
            <person name="Heitman J."/>
            <person name="Sanya K."/>
            <person name="Garre V."/>
        </authorList>
    </citation>
    <scope>NUCLEOTIDE SEQUENCE [LARGE SCALE GENOMIC DNA]</scope>
    <source>
        <strain evidence="14 15">MU402</strain>
    </source>
</reference>
<evidence type="ECO:0000256" key="7">
    <source>
        <dbReference type="ARBA" id="ARBA00022490"/>
    </source>
</evidence>
<feature type="region of interest" description="Disordered" evidence="13">
    <location>
        <begin position="137"/>
        <end position="162"/>
    </location>
</feature>